<evidence type="ECO:0000313" key="7">
    <source>
        <dbReference type="EMBL" id="TFF24902.1"/>
    </source>
</evidence>
<proteinExistence type="predicted"/>
<evidence type="ECO:0000256" key="2">
    <source>
        <dbReference type="ARBA" id="ARBA00005069"/>
    </source>
</evidence>
<dbReference type="InterPro" id="IPR027417">
    <property type="entry name" value="P-loop_NTPase"/>
</dbReference>
<evidence type="ECO:0000313" key="8">
    <source>
        <dbReference type="Proteomes" id="UP000298179"/>
    </source>
</evidence>
<evidence type="ECO:0000256" key="6">
    <source>
        <dbReference type="ARBA" id="ARBA00022840"/>
    </source>
</evidence>
<reference evidence="7 8" key="1">
    <citation type="submission" date="2019-03" db="EMBL/GenBank/DDBJ databases">
        <title>Jiella endophytica sp. nov., a novel endophytic bacterium isolated from root of Ficus microcarpa Linn. f.</title>
        <authorList>
            <person name="Tuo L."/>
        </authorList>
    </citation>
    <scope>NUCLEOTIDE SEQUENCE [LARGE SCALE GENOMIC DNA]</scope>
    <source>
        <strain evidence="7 8">CBS5Q-3</strain>
    </source>
</reference>
<comment type="pathway">
    <text evidence="2">Metabolic intermediate biosynthesis; 5-phospho-alpha-D-ribose 1-diphosphate biosynthesis; 5-phospho-alpha-D-ribose 1-diphosphate from D-ribose 5-phosphate (route II): step 3/3.</text>
</comment>
<keyword evidence="7" id="KW-0418">Kinase</keyword>
<comment type="caution">
    <text evidence="7">The sequence shown here is derived from an EMBL/GenBank/DDBJ whole genome shotgun (WGS) entry which is preliminary data.</text>
</comment>
<dbReference type="OrthoDB" id="341217at2"/>
<protein>
    <recommendedName>
        <fullName evidence="3">ribose 1,5-bisphosphate phosphokinase</fullName>
        <ecNumber evidence="3">2.7.4.23</ecNumber>
    </recommendedName>
</protein>
<dbReference type="GO" id="GO:0033863">
    <property type="term" value="F:ribose 1,5-bisphosphate phosphokinase activity"/>
    <property type="evidence" value="ECO:0007669"/>
    <property type="project" value="UniProtKB-EC"/>
</dbReference>
<dbReference type="SUPFAM" id="SSF52540">
    <property type="entry name" value="P-loop containing nucleoside triphosphate hydrolases"/>
    <property type="match status" value="1"/>
</dbReference>
<keyword evidence="8" id="KW-1185">Reference proteome</keyword>
<dbReference type="InterPro" id="IPR012699">
    <property type="entry name" value="PhnN"/>
</dbReference>
<dbReference type="GO" id="GO:0005524">
    <property type="term" value="F:ATP binding"/>
    <property type="evidence" value="ECO:0007669"/>
    <property type="project" value="UniProtKB-KW"/>
</dbReference>
<dbReference type="UniPathway" id="UPA00087">
    <property type="reaction ID" value="UER00175"/>
</dbReference>
<dbReference type="Proteomes" id="UP000298179">
    <property type="component" value="Unassembled WGS sequence"/>
</dbReference>
<dbReference type="Gene3D" id="3.40.50.300">
    <property type="entry name" value="P-loop containing nucleotide triphosphate hydrolases"/>
    <property type="match status" value="1"/>
</dbReference>
<dbReference type="EMBL" id="SOZD01000002">
    <property type="protein sequence ID" value="TFF24902.1"/>
    <property type="molecule type" value="Genomic_DNA"/>
</dbReference>
<organism evidence="7 8">
    <name type="scientific">Jiella endophytica</name>
    <dbReference type="NCBI Taxonomy" id="2558362"/>
    <lineage>
        <taxon>Bacteria</taxon>
        <taxon>Pseudomonadati</taxon>
        <taxon>Pseudomonadota</taxon>
        <taxon>Alphaproteobacteria</taxon>
        <taxon>Hyphomicrobiales</taxon>
        <taxon>Aurantimonadaceae</taxon>
        <taxon>Jiella</taxon>
    </lineage>
</organism>
<dbReference type="EC" id="2.7.4.23" evidence="3"/>
<dbReference type="NCBIfam" id="TIGR02322">
    <property type="entry name" value="phosphon_PhnN"/>
    <property type="match status" value="1"/>
</dbReference>
<comment type="catalytic activity">
    <reaction evidence="1">
        <text>alpha-D-ribose 1,5-bisphosphate + ATP = 5-phospho-alpha-D-ribose 1-diphosphate + ADP</text>
        <dbReference type="Rhea" id="RHEA:20109"/>
        <dbReference type="ChEBI" id="CHEBI:30616"/>
        <dbReference type="ChEBI" id="CHEBI:58017"/>
        <dbReference type="ChEBI" id="CHEBI:68688"/>
        <dbReference type="ChEBI" id="CHEBI:456216"/>
        <dbReference type="EC" id="2.7.4.23"/>
    </reaction>
</comment>
<dbReference type="AlphaFoldDB" id="A0A4Y8RMN1"/>
<keyword evidence="5" id="KW-0547">Nucleotide-binding</keyword>
<evidence type="ECO:0000256" key="5">
    <source>
        <dbReference type="ARBA" id="ARBA00022741"/>
    </source>
</evidence>
<name>A0A4Y8RMN1_9HYPH</name>
<evidence type="ECO:0000256" key="3">
    <source>
        <dbReference type="ARBA" id="ARBA00012892"/>
    </source>
</evidence>
<keyword evidence="4" id="KW-0808">Transferase</keyword>
<evidence type="ECO:0000256" key="4">
    <source>
        <dbReference type="ARBA" id="ARBA00022679"/>
    </source>
</evidence>
<keyword evidence="6" id="KW-0067">ATP-binding</keyword>
<evidence type="ECO:0000256" key="1">
    <source>
        <dbReference type="ARBA" id="ARBA00000373"/>
    </source>
</evidence>
<dbReference type="GO" id="GO:0006015">
    <property type="term" value="P:5-phosphoribose 1-diphosphate biosynthetic process"/>
    <property type="evidence" value="ECO:0007669"/>
    <property type="project" value="UniProtKB-UniPathway"/>
</dbReference>
<sequence>MPIAARSSSKSAPIWCACARAFPGGRLSSHRSIGPAAVSPEQAQQSPLGAFVAVVGPSGAGKDTLIRLAARHFARDDGFHFARRVVTRKADPEAEDHAEIDEAEFERRQDARDFALSWRAHGLGYGLDRSLLSRVSHGQTVIANISRRQIGDAAAVFPRLAVAHVVVAEPLLVERIVRRGRESREAAVERARREAPLELPRAVWRVAEIDNSGPVEQGLGRFLEFLEACQPKV</sequence>
<gene>
    <name evidence="7" type="primary">phnN</name>
    <name evidence="7" type="ORF">E3C22_05815</name>
</gene>
<accession>A0A4Y8RMN1</accession>